<evidence type="ECO:0000256" key="3">
    <source>
        <dbReference type="ARBA" id="ARBA00022617"/>
    </source>
</evidence>
<dbReference type="PRINTS" id="PR00385">
    <property type="entry name" value="P450"/>
</dbReference>
<dbReference type="PROSITE" id="PS00086">
    <property type="entry name" value="CYTOCHROME_P450"/>
    <property type="match status" value="1"/>
</dbReference>
<keyword evidence="11" id="KW-1185">Reference proteome</keyword>
<comment type="caution">
    <text evidence="10">The sequence shown here is derived from an EMBL/GenBank/DDBJ whole genome shotgun (WGS) entry which is preliminary data.</text>
</comment>
<evidence type="ECO:0000256" key="1">
    <source>
        <dbReference type="ARBA" id="ARBA00001971"/>
    </source>
</evidence>
<keyword evidence="4 8" id="KW-0479">Metal-binding</keyword>
<dbReference type="PANTHER" id="PTHR24305:SF29">
    <property type="entry name" value="BENZOATE-PARA-HYDROXYLASE"/>
    <property type="match status" value="1"/>
</dbReference>
<protein>
    <submittedName>
        <fullName evidence="10">Cytochrome P450 monooxygenase</fullName>
    </submittedName>
</protein>
<comment type="cofactor">
    <cofactor evidence="1 8">
        <name>heme</name>
        <dbReference type="ChEBI" id="CHEBI:30413"/>
    </cofactor>
</comment>
<comment type="similarity">
    <text evidence="2 9">Belongs to the cytochrome P450 family.</text>
</comment>
<gene>
    <name evidence="10" type="primary">aclL_3</name>
    <name evidence="10" type="ORF">LAWI1_G003191</name>
</gene>
<dbReference type="PRINTS" id="PR00463">
    <property type="entry name" value="EP450I"/>
</dbReference>
<evidence type="ECO:0000256" key="8">
    <source>
        <dbReference type="PIRSR" id="PIRSR602401-1"/>
    </source>
</evidence>
<organism evidence="10 11">
    <name type="scientific">Lachnellula willkommii</name>
    <dbReference type="NCBI Taxonomy" id="215461"/>
    <lineage>
        <taxon>Eukaryota</taxon>
        <taxon>Fungi</taxon>
        <taxon>Dikarya</taxon>
        <taxon>Ascomycota</taxon>
        <taxon>Pezizomycotina</taxon>
        <taxon>Leotiomycetes</taxon>
        <taxon>Helotiales</taxon>
        <taxon>Lachnaceae</taxon>
        <taxon>Lachnellula</taxon>
    </lineage>
</organism>
<name>A0A559MGY4_9HELO</name>
<dbReference type="InterPro" id="IPR050121">
    <property type="entry name" value="Cytochrome_P450_monoxygenase"/>
</dbReference>
<dbReference type="GO" id="GO:0016705">
    <property type="term" value="F:oxidoreductase activity, acting on paired donors, with incorporation or reduction of molecular oxygen"/>
    <property type="evidence" value="ECO:0007669"/>
    <property type="project" value="InterPro"/>
</dbReference>
<keyword evidence="3 8" id="KW-0349">Heme</keyword>
<evidence type="ECO:0000313" key="11">
    <source>
        <dbReference type="Proteomes" id="UP000315522"/>
    </source>
</evidence>
<dbReference type="AlphaFoldDB" id="A0A559MGY4"/>
<keyword evidence="5 9" id="KW-0560">Oxidoreductase</keyword>
<keyword evidence="7 9" id="KW-0503">Monooxygenase</keyword>
<evidence type="ECO:0000256" key="7">
    <source>
        <dbReference type="ARBA" id="ARBA00023033"/>
    </source>
</evidence>
<accession>A0A559MGY4</accession>
<dbReference type="PANTHER" id="PTHR24305">
    <property type="entry name" value="CYTOCHROME P450"/>
    <property type="match status" value="1"/>
</dbReference>
<feature type="binding site" description="axial binding residue" evidence="8">
    <location>
        <position position="313"/>
    </location>
    <ligand>
        <name>heme</name>
        <dbReference type="ChEBI" id="CHEBI:30413"/>
    </ligand>
    <ligandPart>
        <name>Fe</name>
        <dbReference type="ChEBI" id="CHEBI:18248"/>
    </ligandPart>
</feature>
<dbReference type="InterPro" id="IPR002401">
    <property type="entry name" value="Cyt_P450_E_grp-I"/>
</dbReference>
<dbReference type="GO" id="GO:0005506">
    <property type="term" value="F:iron ion binding"/>
    <property type="evidence" value="ECO:0007669"/>
    <property type="project" value="InterPro"/>
</dbReference>
<sequence length="346" mass="38600">MISAPATDHARLRKALGPGFSQNYVRSQEPVIMKHIDSLINILHKESNKGKDLNLPVKLAEWINFTAFDIMGDLAWGVSFNCLSTGSYHPWILVASWYKGLLFGVTLKLYPLLGAPVGLITPPSAKAGVAIVIETSKTNLTHRLKRSNERPDLMSSLLRYNEKIIVNFSTIIVGGSDPLTSVVAGCFTYMLRKPEVLACVESEIRSSFKSENEINVESTKKLIYLHVVLLEALRLCPPVPDSIRRAAKKEGMEISGYNIPGDIVVGVTVYAALRAVRTFTSPDEFLPERWLDSDFNILEYPGFYPFGFGPRSCPGQALAWAEMNLLVAKLLWNFDIRDTKERTVRP</sequence>
<evidence type="ECO:0000313" key="10">
    <source>
        <dbReference type="EMBL" id="TVY92225.1"/>
    </source>
</evidence>
<dbReference type="InterPro" id="IPR001128">
    <property type="entry name" value="Cyt_P450"/>
</dbReference>
<dbReference type="SUPFAM" id="SSF48264">
    <property type="entry name" value="Cytochrome P450"/>
    <property type="match status" value="1"/>
</dbReference>
<evidence type="ECO:0000256" key="5">
    <source>
        <dbReference type="ARBA" id="ARBA00023002"/>
    </source>
</evidence>
<dbReference type="Pfam" id="PF00067">
    <property type="entry name" value="p450"/>
    <property type="match status" value="1"/>
</dbReference>
<dbReference type="InterPro" id="IPR017972">
    <property type="entry name" value="Cyt_P450_CS"/>
</dbReference>
<dbReference type="InterPro" id="IPR036396">
    <property type="entry name" value="Cyt_P450_sf"/>
</dbReference>
<dbReference type="GO" id="GO:0020037">
    <property type="term" value="F:heme binding"/>
    <property type="evidence" value="ECO:0007669"/>
    <property type="project" value="InterPro"/>
</dbReference>
<reference evidence="10 11" key="1">
    <citation type="submission" date="2018-05" db="EMBL/GenBank/DDBJ databases">
        <title>Genome sequencing and assembly of the regulated plant pathogen Lachnellula willkommii and related sister species for the development of diagnostic species identification markers.</title>
        <authorList>
            <person name="Giroux E."/>
            <person name="Bilodeau G."/>
        </authorList>
    </citation>
    <scope>NUCLEOTIDE SEQUENCE [LARGE SCALE GENOMIC DNA]</scope>
    <source>
        <strain evidence="10 11">CBS 172.35</strain>
    </source>
</reference>
<dbReference type="EMBL" id="QGML01000360">
    <property type="protein sequence ID" value="TVY92225.1"/>
    <property type="molecule type" value="Genomic_DNA"/>
</dbReference>
<keyword evidence="6 8" id="KW-0408">Iron</keyword>
<evidence type="ECO:0000256" key="2">
    <source>
        <dbReference type="ARBA" id="ARBA00010617"/>
    </source>
</evidence>
<proteinExistence type="inferred from homology"/>
<dbReference type="GO" id="GO:0004497">
    <property type="term" value="F:monooxygenase activity"/>
    <property type="evidence" value="ECO:0007669"/>
    <property type="project" value="UniProtKB-KW"/>
</dbReference>
<dbReference type="Gene3D" id="1.10.630.10">
    <property type="entry name" value="Cytochrome P450"/>
    <property type="match status" value="1"/>
</dbReference>
<dbReference type="Proteomes" id="UP000315522">
    <property type="component" value="Unassembled WGS sequence"/>
</dbReference>
<evidence type="ECO:0000256" key="9">
    <source>
        <dbReference type="RuleBase" id="RU000461"/>
    </source>
</evidence>
<evidence type="ECO:0000256" key="4">
    <source>
        <dbReference type="ARBA" id="ARBA00022723"/>
    </source>
</evidence>
<evidence type="ECO:0000256" key="6">
    <source>
        <dbReference type="ARBA" id="ARBA00023004"/>
    </source>
</evidence>